<organism evidence="9 10">
    <name type="scientific">Neoroseomonas lacus</name>
    <dbReference type="NCBI Taxonomy" id="287609"/>
    <lineage>
        <taxon>Bacteria</taxon>
        <taxon>Pseudomonadati</taxon>
        <taxon>Pseudomonadota</taxon>
        <taxon>Alphaproteobacteria</taxon>
        <taxon>Acetobacterales</taxon>
        <taxon>Acetobacteraceae</taxon>
        <taxon>Neoroseomonas</taxon>
    </lineage>
</organism>
<dbReference type="Proteomes" id="UP000661507">
    <property type="component" value="Unassembled WGS sequence"/>
</dbReference>
<evidence type="ECO:0000313" key="9">
    <source>
        <dbReference type="EMBL" id="GGJ33078.1"/>
    </source>
</evidence>
<evidence type="ECO:0000256" key="1">
    <source>
        <dbReference type="ARBA" id="ARBA00004429"/>
    </source>
</evidence>
<comment type="subunit">
    <text evidence="7">The complex comprises the extracytoplasmic solute receptor protein and the two transmembrane proteins.</text>
</comment>
<feature type="transmembrane region" description="Helical" evidence="7">
    <location>
        <begin position="136"/>
        <end position="164"/>
    </location>
</feature>
<reference evidence="9" key="2">
    <citation type="submission" date="2020-09" db="EMBL/GenBank/DDBJ databases">
        <authorList>
            <person name="Sun Q."/>
            <person name="Zhou Y."/>
        </authorList>
    </citation>
    <scope>NUCLEOTIDE SEQUENCE</scope>
    <source>
        <strain evidence="9">CGMCC 1.3617</strain>
    </source>
</reference>
<keyword evidence="7" id="KW-0813">Transport</keyword>
<dbReference type="PANTHER" id="PTHR33362:SF5">
    <property type="entry name" value="C4-DICARBOXYLATE TRAP TRANSPORTER LARGE PERMEASE PROTEIN DCTM"/>
    <property type="match status" value="1"/>
</dbReference>
<feature type="transmembrane region" description="Helical" evidence="7">
    <location>
        <begin position="397"/>
        <end position="421"/>
    </location>
</feature>
<keyword evidence="10" id="KW-1185">Reference proteome</keyword>
<keyword evidence="3 7" id="KW-0997">Cell inner membrane</keyword>
<evidence type="ECO:0000256" key="7">
    <source>
        <dbReference type="RuleBase" id="RU369079"/>
    </source>
</evidence>
<dbReference type="GO" id="GO:0005886">
    <property type="term" value="C:plasma membrane"/>
    <property type="evidence" value="ECO:0007669"/>
    <property type="project" value="UniProtKB-SubCell"/>
</dbReference>
<comment type="function">
    <text evidence="7">Part of the tripartite ATP-independent periplasmic (TRAP) transport system.</text>
</comment>
<proteinExistence type="inferred from homology"/>
<evidence type="ECO:0000256" key="4">
    <source>
        <dbReference type="ARBA" id="ARBA00022692"/>
    </source>
</evidence>
<sequence>MTEITWFLTAGFALLVILGVPFAISIPLVISGALIAADIEPAFLAQSVISGSQQFSLLAIPLFMLAGELMSAGGLSQRLVDFASTLVRHLRGGLAMVTVLAALVFSAISGSAPATTAAIGAIMIPAMVTAGYDRAFAASIAVSAGVLGPLIPPSIAFVIWGIVAEQSIGRLFLSGIVPGIVLAFGLLVICWGHAWRNDVPRLPRASIREAATAFARGRWALASPLVVLGGIYGGIFTPTEAAAVSCVYALLVGLFIEKQLQLSALPAIFFRAMRTSAIVCAIIAVSAGFGILVAQEQIATRFAAWMAANISEKWMALAALNIAFFLLAAVMDEIAIMVILGPMLIAIANRFGVDPIHFGAIIVTNVSIGMAAPPIGYCLFIGMAISGLSLTRISRAIWPQILWMLVVLFLTTYVPSFALMFQPAAR</sequence>
<feature type="transmembrane region" description="Helical" evidence="7">
    <location>
        <begin position="359"/>
        <end position="385"/>
    </location>
</feature>
<comment type="subcellular location">
    <subcellularLocation>
        <location evidence="1 7">Cell inner membrane</location>
        <topology evidence="1 7">Multi-pass membrane protein</topology>
    </subcellularLocation>
</comment>
<dbReference type="AlphaFoldDB" id="A0A917NVQ3"/>
<dbReference type="RefSeq" id="WP_188971172.1">
    <property type="nucleotide sequence ID" value="NZ_BMKW01000012.1"/>
</dbReference>
<evidence type="ECO:0000259" key="8">
    <source>
        <dbReference type="Pfam" id="PF06808"/>
    </source>
</evidence>
<evidence type="ECO:0000256" key="5">
    <source>
        <dbReference type="ARBA" id="ARBA00022989"/>
    </source>
</evidence>
<feature type="transmembrane region" description="Helical" evidence="7">
    <location>
        <begin position="96"/>
        <end position="124"/>
    </location>
</feature>
<dbReference type="Pfam" id="PF06808">
    <property type="entry name" value="DctM"/>
    <property type="match status" value="1"/>
</dbReference>
<feature type="transmembrane region" description="Helical" evidence="7">
    <location>
        <begin position="171"/>
        <end position="194"/>
    </location>
</feature>
<feature type="transmembrane region" description="Helical" evidence="7">
    <location>
        <begin position="314"/>
        <end position="347"/>
    </location>
</feature>
<feature type="domain" description="TRAP C4-dicarboxylate transport system permease DctM subunit" evidence="8">
    <location>
        <begin position="11"/>
        <end position="416"/>
    </location>
</feature>
<evidence type="ECO:0000313" key="10">
    <source>
        <dbReference type="Proteomes" id="UP000661507"/>
    </source>
</evidence>
<evidence type="ECO:0000256" key="2">
    <source>
        <dbReference type="ARBA" id="ARBA00022475"/>
    </source>
</evidence>
<gene>
    <name evidence="9" type="primary">dctM</name>
    <name evidence="9" type="ORF">GCM10011320_45940</name>
</gene>
<dbReference type="NCBIfam" id="TIGR00786">
    <property type="entry name" value="dctM"/>
    <property type="match status" value="1"/>
</dbReference>
<feature type="transmembrane region" description="Helical" evidence="7">
    <location>
        <begin position="55"/>
        <end position="75"/>
    </location>
</feature>
<dbReference type="InterPro" id="IPR010656">
    <property type="entry name" value="DctM"/>
</dbReference>
<dbReference type="PIRSF" id="PIRSF006066">
    <property type="entry name" value="HI0050"/>
    <property type="match status" value="1"/>
</dbReference>
<reference evidence="9" key="1">
    <citation type="journal article" date="2014" name="Int. J. Syst. Evol. Microbiol.">
        <title>Complete genome sequence of Corynebacterium casei LMG S-19264T (=DSM 44701T), isolated from a smear-ripened cheese.</title>
        <authorList>
            <consortium name="US DOE Joint Genome Institute (JGI-PGF)"/>
            <person name="Walter F."/>
            <person name="Albersmeier A."/>
            <person name="Kalinowski J."/>
            <person name="Ruckert C."/>
        </authorList>
    </citation>
    <scope>NUCLEOTIDE SEQUENCE</scope>
    <source>
        <strain evidence="9">CGMCC 1.3617</strain>
    </source>
</reference>
<comment type="caution">
    <text evidence="7">Lacks conserved residue(s) required for the propagation of feature annotation.</text>
</comment>
<evidence type="ECO:0000256" key="3">
    <source>
        <dbReference type="ARBA" id="ARBA00022519"/>
    </source>
</evidence>
<dbReference type="GO" id="GO:0022857">
    <property type="term" value="F:transmembrane transporter activity"/>
    <property type="evidence" value="ECO:0007669"/>
    <property type="project" value="UniProtKB-UniRule"/>
</dbReference>
<feature type="transmembrane region" description="Helical" evidence="7">
    <location>
        <begin position="277"/>
        <end position="294"/>
    </location>
</feature>
<comment type="similarity">
    <text evidence="7">Belongs to the TRAP transporter large permease family.</text>
</comment>
<feature type="transmembrane region" description="Helical" evidence="7">
    <location>
        <begin position="12"/>
        <end position="35"/>
    </location>
</feature>
<keyword evidence="6 7" id="KW-0472">Membrane</keyword>
<dbReference type="EMBL" id="BMKW01000012">
    <property type="protein sequence ID" value="GGJ33078.1"/>
    <property type="molecule type" value="Genomic_DNA"/>
</dbReference>
<dbReference type="PANTHER" id="PTHR33362">
    <property type="entry name" value="SIALIC ACID TRAP TRANSPORTER PERMEASE PROTEIN SIAT-RELATED"/>
    <property type="match status" value="1"/>
</dbReference>
<protein>
    <recommendedName>
        <fullName evidence="7">TRAP transporter large permease protein</fullName>
    </recommendedName>
</protein>
<evidence type="ECO:0000256" key="6">
    <source>
        <dbReference type="ARBA" id="ARBA00023136"/>
    </source>
</evidence>
<dbReference type="InterPro" id="IPR004681">
    <property type="entry name" value="TRAP_DctM"/>
</dbReference>
<accession>A0A917NVQ3</accession>
<feature type="transmembrane region" description="Helical" evidence="7">
    <location>
        <begin position="231"/>
        <end position="256"/>
    </location>
</feature>
<keyword evidence="5 7" id="KW-1133">Transmembrane helix</keyword>
<keyword evidence="4 7" id="KW-0812">Transmembrane</keyword>
<keyword evidence="2" id="KW-1003">Cell membrane</keyword>
<comment type="caution">
    <text evidence="9">The sequence shown here is derived from an EMBL/GenBank/DDBJ whole genome shotgun (WGS) entry which is preliminary data.</text>
</comment>
<name>A0A917NVQ3_9PROT</name>